<name>A0AAD3SVM2_NEPGR</name>
<protein>
    <submittedName>
        <fullName evidence="1">Uncharacterized protein</fullName>
    </submittedName>
</protein>
<keyword evidence="2" id="KW-1185">Reference proteome</keyword>
<dbReference type="AlphaFoldDB" id="A0AAD3SVM2"/>
<gene>
    <name evidence="1" type="ORF">Nepgr_019670</name>
</gene>
<sequence length="85" mass="9381">MLEDLILLATVSQGLVWQPIGSDWNWVSLKVQTSLAAVHGCGMWTPPNSAARPSSIRIYYVTLLNLSSTPPKKKKNCSYFTSLAK</sequence>
<dbReference type="EMBL" id="BSYO01000018">
    <property type="protein sequence ID" value="GMH17829.1"/>
    <property type="molecule type" value="Genomic_DNA"/>
</dbReference>
<proteinExistence type="predicted"/>
<comment type="caution">
    <text evidence="1">The sequence shown here is derived from an EMBL/GenBank/DDBJ whole genome shotgun (WGS) entry which is preliminary data.</text>
</comment>
<accession>A0AAD3SVM2</accession>
<dbReference type="Proteomes" id="UP001279734">
    <property type="component" value="Unassembled WGS sequence"/>
</dbReference>
<evidence type="ECO:0000313" key="1">
    <source>
        <dbReference type="EMBL" id="GMH17829.1"/>
    </source>
</evidence>
<evidence type="ECO:0000313" key="2">
    <source>
        <dbReference type="Proteomes" id="UP001279734"/>
    </source>
</evidence>
<reference evidence="1" key="1">
    <citation type="submission" date="2023-05" db="EMBL/GenBank/DDBJ databases">
        <title>Nepenthes gracilis genome sequencing.</title>
        <authorList>
            <person name="Fukushima K."/>
        </authorList>
    </citation>
    <scope>NUCLEOTIDE SEQUENCE</scope>
    <source>
        <strain evidence="1">SING2019-196</strain>
    </source>
</reference>
<organism evidence="1 2">
    <name type="scientific">Nepenthes gracilis</name>
    <name type="common">Slender pitcher plant</name>
    <dbReference type="NCBI Taxonomy" id="150966"/>
    <lineage>
        <taxon>Eukaryota</taxon>
        <taxon>Viridiplantae</taxon>
        <taxon>Streptophyta</taxon>
        <taxon>Embryophyta</taxon>
        <taxon>Tracheophyta</taxon>
        <taxon>Spermatophyta</taxon>
        <taxon>Magnoliopsida</taxon>
        <taxon>eudicotyledons</taxon>
        <taxon>Gunneridae</taxon>
        <taxon>Pentapetalae</taxon>
        <taxon>Caryophyllales</taxon>
        <taxon>Nepenthaceae</taxon>
        <taxon>Nepenthes</taxon>
    </lineage>
</organism>